<accession>A0ABP8JSR7</accession>
<feature type="transmembrane region" description="Helical" evidence="1">
    <location>
        <begin position="25"/>
        <end position="44"/>
    </location>
</feature>
<name>A0ABP8JSR7_9ACTN</name>
<dbReference type="EMBL" id="BAABFR010000042">
    <property type="protein sequence ID" value="GAA4395234.1"/>
    <property type="molecule type" value="Genomic_DNA"/>
</dbReference>
<gene>
    <name evidence="2" type="ORF">GCM10023147_28180</name>
</gene>
<evidence type="ECO:0000313" key="2">
    <source>
        <dbReference type="EMBL" id="GAA4395234.1"/>
    </source>
</evidence>
<organism evidence="2 3">
    <name type="scientific">Tsukamurella soli</name>
    <dbReference type="NCBI Taxonomy" id="644556"/>
    <lineage>
        <taxon>Bacteria</taxon>
        <taxon>Bacillati</taxon>
        <taxon>Actinomycetota</taxon>
        <taxon>Actinomycetes</taxon>
        <taxon>Mycobacteriales</taxon>
        <taxon>Tsukamurellaceae</taxon>
        <taxon>Tsukamurella</taxon>
    </lineage>
</organism>
<evidence type="ECO:0000256" key="1">
    <source>
        <dbReference type="SAM" id="Phobius"/>
    </source>
</evidence>
<sequence>MLALVEPTVATPAASYGGLMSDRGLLTLFTITLACGLLVIVASLATRDVLGTVSGLVISGTSTAQIVASRRRRTARGTSPDRPR</sequence>
<keyword evidence="1" id="KW-0472">Membrane</keyword>
<proteinExistence type="predicted"/>
<keyword evidence="1" id="KW-0812">Transmembrane</keyword>
<protein>
    <submittedName>
        <fullName evidence="2">Uncharacterized protein</fullName>
    </submittedName>
</protein>
<comment type="caution">
    <text evidence="2">The sequence shown here is derived from an EMBL/GenBank/DDBJ whole genome shotgun (WGS) entry which is preliminary data.</text>
</comment>
<dbReference type="Proteomes" id="UP001500635">
    <property type="component" value="Unassembled WGS sequence"/>
</dbReference>
<keyword evidence="3" id="KW-1185">Reference proteome</keyword>
<evidence type="ECO:0000313" key="3">
    <source>
        <dbReference type="Proteomes" id="UP001500635"/>
    </source>
</evidence>
<keyword evidence="1" id="KW-1133">Transmembrane helix</keyword>
<reference evidence="3" key="1">
    <citation type="journal article" date="2019" name="Int. J. Syst. Evol. Microbiol.">
        <title>The Global Catalogue of Microorganisms (GCM) 10K type strain sequencing project: providing services to taxonomists for standard genome sequencing and annotation.</title>
        <authorList>
            <consortium name="The Broad Institute Genomics Platform"/>
            <consortium name="The Broad Institute Genome Sequencing Center for Infectious Disease"/>
            <person name="Wu L."/>
            <person name="Ma J."/>
        </authorList>
    </citation>
    <scope>NUCLEOTIDE SEQUENCE [LARGE SCALE GENOMIC DNA]</scope>
    <source>
        <strain evidence="3">JCM 17688</strain>
    </source>
</reference>